<sequence length="105" mass="11848">MNSLAITYISYVIHTSLVVSCFLKLSFVRPFVRHRLATGESRDGSYRKRGKPLASRSREGRGEGPTFNLIDRSVAYHPMLDVPEVFMWISGSVILHIGQLDEVPL</sequence>
<feature type="region of interest" description="Disordered" evidence="1">
    <location>
        <begin position="40"/>
        <end position="64"/>
    </location>
</feature>
<evidence type="ECO:0000313" key="4">
    <source>
        <dbReference type="Proteomes" id="UP001341840"/>
    </source>
</evidence>
<keyword evidence="4" id="KW-1185">Reference proteome</keyword>
<comment type="caution">
    <text evidence="3">The sequence shown here is derived from an EMBL/GenBank/DDBJ whole genome shotgun (WGS) entry which is preliminary data.</text>
</comment>
<keyword evidence="2" id="KW-1133">Transmembrane helix</keyword>
<evidence type="ECO:0000256" key="1">
    <source>
        <dbReference type="SAM" id="MobiDB-lite"/>
    </source>
</evidence>
<proteinExistence type="predicted"/>
<accession>A0ABU6WLC0</accession>
<keyword evidence="2" id="KW-0812">Transmembrane</keyword>
<dbReference type="Proteomes" id="UP001341840">
    <property type="component" value="Unassembled WGS sequence"/>
</dbReference>
<reference evidence="3 4" key="1">
    <citation type="journal article" date="2023" name="Plants (Basel)">
        <title>Bridging the Gap: Combining Genomics and Transcriptomics Approaches to Understand Stylosanthes scabra, an Orphan Legume from the Brazilian Caatinga.</title>
        <authorList>
            <person name="Ferreira-Neto J.R.C."/>
            <person name="da Silva M.D."/>
            <person name="Binneck E."/>
            <person name="de Melo N.F."/>
            <person name="da Silva R.H."/>
            <person name="de Melo A.L.T.M."/>
            <person name="Pandolfi V."/>
            <person name="Bustamante F.O."/>
            <person name="Brasileiro-Vidal A.C."/>
            <person name="Benko-Iseppon A.M."/>
        </authorList>
    </citation>
    <scope>NUCLEOTIDE SEQUENCE [LARGE SCALE GENOMIC DNA]</scope>
    <source>
        <tissue evidence="3">Leaves</tissue>
    </source>
</reference>
<evidence type="ECO:0000256" key="2">
    <source>
        <dbReference type="SAM" id="Phobius"/>
    </source>
</evidence>
<feature type="transmembrane region" description="Helical" evidence="2">
    <location>
        <begin position="6"/>
        <end position="27"/>
    </location>
</feature>
<gene>
    <name evidence="3" type="ORF">PIB30_060571</name>
</gene>
<evidence type="ECO:0000313" key="3">
    <source>
        <dbReference type="EMBL" id="MED6185800.1"/>
    </source>
</evidence>
<name>A0ABU6WLC0_9FABA</name>
<organism evidence="3 4">
    <name type="scientific">Stylosanthes scabra</name>
    <dbReference type="NCBI Taxonomy" id="79078"/>
    <lineage>
        <taxon>Eukaryota</taxon>
        <taxon>Viridiplantae</taxon>
        <taxon>Streptophyta</taxon>
        <taxon>Embryophyta</taxon>
        <taxon>Tracheophyta</taxon>
        <taxon>Spermatophyta</taxon>
        <taxon>Magnoliopsida</taxon>
        <taxon>eudicotyledons</taxon>
        <taxon>Gunneridae</taxon>
        <taxon>Pentapetalae</taxon>
        <taxon>rosids</taxon>
        <taxon>fabids</taxon>
        <taxon>Fabales</taxon>
        <taxon>Fabaceae</taxon>
        <taxon>Papilionoideae</taxon>
        <taxon>50 kb inversion clade</taxon>
        <taxon>dalbergioids sensu lato</taxon>
        <taxon>Dalbergieae</taxon>
        <taxon>Pterocarpus clade</taxon>
        <taxon>Stylosanthes</taxon>
    </lineage>
</organism>
<keyword evidence="2" id="KW-0472">Membrane</keyword>
<dbReference type="EMBL" id="JASCZI010181780">
    <property type="protein sequence ID" value="MED6185800.1"/>
    <property type="molecule type" value="Genomic_DNA"/>
</dbReference>
<protein>
    <submittedName>
        <fullName evidence="3">Uncharacterized protein</fullName>
    </submittedName>
</protein>